<feature type="domain" description="CUB" evidence="9">
    <location>
        <begin position="965"/>
        <end position="1123"/>
    </location>
</feature>
<keyword evidence="12" id="KW-1185">Reference proteome</keyword>
<proteinExistence type="predicted"/>
<evidence type="ECO:0000256" key="6">
    <source>
        <dbReference type="ARBA" id="ARBA00023180"/>
    </source>
</evidence>
<dbReference type="SMART" id="SM00179">
    <property type="entry name" value="EGF_CA"/>
    <property type="match status" value="7"/>
</dbReference>
<dbReference type="InterPro" id="IPR000742">
    <property type="entry name" value="EGF"/>
</dbReference>
<feature type="signal peptide" evidence="8">
    <location>
        <begin position="1"/>
        <end position="20"/>
    </location>
</feature>
<dbReference type="InterPro" id="IPR000152">
    <property type="entry name" value="EGF-type_Asp/Asn_hydroxyl_site"/>
</dbReference>
<dbReference type="PROSITE" id="PS00022">
    <property type="entry name" value="EGF_1"/>
    <property type="match status" value="2"/>
</dbReference>
<dbReference type="InterPro" id="IPR018097">
    <property type="entry name" value="EGF_Ca-bd_CS"/>
</dbReference>
<dbReference type="PROSITE" id="PS01186">
    <property type="entry name" value="EGF_2"/>
    <property type="match status" value="1"/>
</dbReference>
<evidence type="ECO:0000256" key="8">
    <source>
        <dbReference type="SAM" id="SignalP"/>
    </source>
</evidence>
<dbReference type="PROSITE" id="PS50026">
    <property type="entry name" value="EGF_3"/>
    <property type="match status" value="5"/>
</dbReference>
<dbReference type="Gene3D" id="2.60.120.290">
    <property type="entry name" value="Spermadhesin, CUB domain"/>
    <property type="match status" value="8"/>
</dbReference>
<dbReference type="FunFam" id="2.10.25.10:FF:000379">
    <property type="entry name" value="Cubilin"/>
    <property type="match status" value="1"/>
</dbReference>
<protein>
    <recommendedName>
        <fullName evidence="13">Cubilin</fullName>
    </recommendedName>
</protein>
<keyword evidence="2 8" id="KW-0732">Signal</keyword>
<accession>A0AAW0JB29</accession>
<comment type="caution">
    <text evidence="7">Lacks conserved residue(s) required for the propagation of feature annotation.</text>
</comment>
<feature type="non-terminal residue" evidence="11">
    <location>
        <position position="1533"/>
    </location>
</feature>
<keyword evidence="3" id="KW-0677">Repeat</keyword>
<evidence type="ECO:0000256" key="4">
    <source>
        <dbReference type="ARBA" id="ARBA00022837"/>
    </source>
</evidence>
<keyword evidence="4" id="KW-0106">Calcium</keyword>
<gene>
    <name evidence="11" type="ORF">U0070_020524</name>
</gene>
<comment type="caution">
    <text evidence="11">The sequence shown here is derived from an EMBL/GenBank/DDBJ whole genome shotgun (WGS) entry which is preliminary data.</text>
</comment>
<dbReference type="PROSITE" id="PS01187">
    <property type="entry name" value="EGF_CA"/>
    <property type="match status" value="2"/>
</dbReference>
<dbReference type="FunFam" id="2.10.25.10:FF:000122">
    <property type="entry name" value="Protein crumbs homolog 2"/>
    <property type="match status" value="1"/>
</dbReference>
<dbReference type="FunFam" id="2.10.25.10:FF:000429">
    <property type="entry name" value="Cubilin"/>
    <property type="match status" value="1"/>
</dbReference>
<feature type="domain" description="CUB" evidence="9">
    <location>
        <begin position="1473"/>
        <end position="1533"/>
    </location>
</feature>
<dbReference type="Pfam" id="PF00431">
    <property type="entry name" value="CUB"/>
    <property type="match status" value="8"/>
</dbReference>
<dbReference type="PROSITE" id="PS01180">
    <property type="entry name" value="CUB"/>
    <property type="match status" value="8"/>
</dbReference>
<dbReference type="FunFam" id="2.10.25.10:FF:000554">
    <property type="entry name" value="Cubilin"/>
    <property type="match status" value="1"/>
</dbReference>
<feature type="domain" description="EGF-like" evidence="10">
    <location>
        <begin position="564"/>
        <end position="600"/>
    </location>
</feature>
<feature type="domain" description="CUB" evidence="9">
    <location>
        <begin position="1243"/>
        <end position="1356"/>
    </location>
</feature>
<dbReference type="PANTHER" id="PTHR24251:SF40">
    <property type="entry name" value="CUB DOMAIN-CONTAINING PROTEIN"/>
    <property type="match status" value="1"/>
</dbReference>
<feature type="chain" id="PRO_5043698924" description="Cubilin" evidence="8">
    <location>
        <begin position="21"/>
        <end position="1533"/>
    </location>
</feature>
<dbReference type="CDD" id="cd22201">
    <property type="entry name" value="cubilin_NTD"/>
    <property type="match status" value="1"/>
</dbReference>
<feature type="domain" description="CUB" evidence="9">
    <location>
        <begin position="1127"/>
        <end position="1237"/>
    </location>
</feature>
<dbReference type="CDD" id="cd00041">
    <property type="entry name" value="CUB"/>
    <property type="match status" value="8"/>
</dbReference>
<dbReference type="SMART" id="SM00181">
    <property type="entry name" value="EGF"/>
    <property type="match status" value="7"/>
</dbReference>
<evidence type="ECO:0000256" key="1">
    <source>
        <dbReference type="ARBA" id="ARBA00022536"/>
    </source>
</evidence>
<dbReference type="Gene3D" id="2.10.25.10">
    <property type="entry name" value="Laminin"/>
    <property type="match status" value="5"/>
</dbReference>
<feature type="domain" description="EGF-like" evidence="10">
    <location>
        <begin position="166"/>
        <end position="202"/>
    </location>
</feature>
<dbReference type="Proteomes" id="UP001488838">
    <property type="component" value="Unassembled WGS sequence"/>
</dbReference>
<keyword evidence="1 7" id="KW-0245">EGF-like domain</keyword>
<dbReference type="InterPro" id="IPR035914">
    <property type="entry name" value="Sperma_CUB_dom_sf"/>
</dbReference>
<dbReference type="FunFam" id="2.60.120.290:FF:000018">
    <property type="entry name" value="cubilin"/>
    <property type="match status" value="2"/>
</dbReference>
<dbReference type="SUPFAM" id="SSF49854">
    <property type="entry name" value="Spermadhesin, CUB domain"/>
    <property type="match status" value="8"/>
</dbReference>
<feature type="domain" description="CUB" evidence="9">
    <location>
        <begin position="722"/>
        <end position="834"/>
    </location>
</feature>
<dbReference type="Pfam" id="PF12661">
    <property type="entry name" value="hEGF"/>
    <property type="match status" value="1"/>
</dbReference>
<feature type="domain" description="CUB" evidence="9">
    <location>
        <begin position="606"/>
        <end position="718"/>
    </location>
</feature>
<sequence>MSSHFLWGLVTLLMIAKLDGETGELEQKRQKRITDLHQPRMTTDGGHLVFLTSSDQNIEFRTGSLGKVKLNGEDLGECLHQIQRNKDDIIDLKRNATGLPQNILSQVHQLNSKLVDLERNFQSLQQSLEEVWRKPSSNLQPALRCVPRTRTVLFDFDCPVVFQNVERKVCSSNPCFNGGTCVNLHNSFFCICPPQWEVSHIVFDFKIKELLAEDVNECAIYSGTPFGCQSGATCVNTMGSFRFIAVIPRDMESWFSKRRFAKIACRLCALLGEELGNFIQRLQLTQQQGWLIINVLGLQWGTFLTDANRQLLVLKAQTLTLCSCMTNRCDCTPDTYGPQCESKYNDCEQGSKQLCKHGICEDLERVQHGQPNFHCLCDAGWTTTPNGIACTEDKDECSLHPSPCAEQVQCFNTPGSFYCGACPTGWQGNGYECHDINECAINNGGCSVAPLVPCHNTPGSFSCGNCPPGFSGDGRECTPLDICSINNGGCYPEATCSSALGIGFLPLCTCPHGYTGNGFGPNGCVRLSNICSSHPCVNGECIEGVLSYSCKCDPGWSGTNCTENINECVSNPCLNGGTCIDGINGFTCACTSSWTGYYCQMPQRACGGILSGTQGFFAYQSPNDTYTHDVNCFWVVKTDEEKVVHVTFTFFDLESASNCPREFLQIHDGDSSTAFPLGRYCGSSPPQGVHSSGNALFFRLYAESIRQGRGFTARWEAKQPECGGTLTGDYGSITSPGYPGNYPPGRDCVWHVLVSPGSLITFTFGTLSLESHDDCSKDYLEIRDGPFHQDTVLGKFCTSLSTPPLQTTGPAARIHFHSDADITDKGFHITYLTTPCKCPAHRRLTVHGESAGLHCGGHYTGTEGELLLPPLSGPFSHDRQCVYLITQPEGEKIDINFTHVELESHLGCTYTYIEVGDHNNLLGRVCDSPTLLPIRSMSNRICNETELENSLFLSKYGYHFLFIACGGELTGEGVIRSPFHPNAYPGQRTCRWTISQPQRQIVLLNFTDFQIGSSASCDTDYIEVRVKYPWVLPKYLCAAYRKRTVVWTEQYLLNINTKIPSRILHNRIQHIGASSVLGSPENEKFCGTNIPSFITSIYNVLYVTFVKSSSAENRGFTAKYSSENLECGEVLTEETGTIESPGFPKIYPSGINCTWHIVVQQGKVIRLEFNTFYLDFHYNCTSDYLQVDDTVAQMSLGRYCGKSIPPSLISSSHSIKLTFVSDSAVAHEGFSISYKTVDASSVCFEEYTDNFGDLKSPNYPNKYPNNWDCVYRITVGFNEQIELEFSNFALEDPSGQGCFDFVEIRDGGFETSPLLGHYCGSVLPPKIISQSNRLWLWFKTDRVQTDKGFLAHWDTASTGCGGKLTSPTGLFTSPNYPMPYYHSSECYWQLKASHGSPFQLEFQDFHVEPHPSCSLDYLAVYDGPSTSSRMISKLCGDTTPAPIHSSSDSVLVKLRTDDGQQGRGFKVKYWQTCDNVVIVNKTYGILESINYPKPYDKNLCCNWTIQATTGNTVNYTFLHLNVTSHRNCSEDYL</sequence>
<evidence type="ECO:0008006" key="13">
    <source>
        <dbReference type="Google" id="ProtNLM"/>
    </source>
</evidence>
<evidence type="ECO:0000313" key="12">
    <source>
        <dbReference type="Proteomes" id="UP001488838"/>
    </source>
</evidence>
<evidence type="ECO:0000256" key="3">
    <source>
        <dbReference type="ARBA" id="ARBA00022737"/>
    </source>
</evidence>
<name>A0AAW0JB29_MYOGA</name>
<organism evidence="11 12">
    <name type="scientific">Myodes glareolus</name>
    <name type="common">Bank vole</name>
    <name type="synonym">Clethrionomys glareolus</name>
    <dbReference type="NCBI Taxonomy" id="447135"/>
    <lineage>
        <taxon>Eukaryota</taxon>
        <taxon>Metazoa</taxon>
        <taxon>Chordata</taxon>
        <taxon>Craniata</taxon>
        <taxon>Vertebrata</taxon>
        <taxon>Euteleostomi</taxon>
        <taxon>Mammalia</taxon>
        <taxon>Eutheria</taxon>
        <taxon>Euarchontoglires</taxon>
        <taxon>Glires</taxon>
        <taxon>Rodentia</taxon>
        <taxon>Myomorpha</taxon>
        <taxon>Muroidea</taxon>
        <taxon>Cricetidae</taxon>
        <taxon>Arvicolinae</taxon>
        <taxon>Myodes</taxon>
    </lineage>
</organism>
<dbReference type="SMART" id="SM00042">
    <property type="entry name" value="CUB"/>
    <property type="match status" value="7"/>
</dbReference>
<dbReference type="SUPFAM" id="SSF57196">
    <property type="entry name" value="EGF/Laminin"/>
    <property type="match status" value="5"/>
</dbReference>
<dbReference type="PANTHER" id="PTHR24251">
    <property type="entry name" value="OVOCHYMASE-RELATED"/>
    <property type="match status" value="1"/>
</dbReference>
<feature type="disulfide bond" evidence="7">
    <location>
        <begin position="531"/>
        <end position="541"/>
    </location>
</feature>
<dbReference type="FunFam" id="2.60.120.290:FF:000013">
    <property type="entry name" value="Membrane frizzled-related protein"/>
    <property type="match status" value="2"/>
</dbReference>
<feature type="domain" description="EGF-like" evidence="10">
    <location>
        <begin position="393"/>
        <end position="434"/>
    </location>
</feature>
<dbReference type="GO" id="GO:0005509">
    <property type="term" value="F:calcium ion binding"/>
    <property type="evidence" value="ECO:0007669"/>
    <property type="project" value="InterPro"/>
</dbReference>
<evidence type="ECO:0000259" key="9">
    <source>
        <dbReference type="PROSITE" id="PS01180"/>
    </source>
</evidence>
<keyword evidence="6" id="KW-0325">Glycoprotein</keyword>
<evidence type="ECO:0000313" key="11">
    <source>
        <dbReference type="EMBL" id="KAK7823853.1"/>
    </source>
</evidence>
<keyword evidence="5 7" id="KW-1015">Disulfide bond</keyword>
<dbReference type="PROSITE" id="PS00010">
    <property type="entry name" value="ASX_HYDROXYL"/>
    <property type="match status" value="2"/>
</dbReference>
<dbReference type="FunFam" id="2.60.120.290:FF:000005">
    <property type="entry name" value="Procollagen C-endopeptidase enhancer 1"/>
    <property type="match status" value="1"/>
</dbReference>
<evidence type="ECO:0000256" key="2">
    <source>
        <dbReference type="ARBA" id="ARBA00022729"/>
    </source>
</evidence>
<dbReference type="InterPro" id="IPR000859">
    <property type="entry name" value="CUB_dom"/>
</dbReference>
<feature type="domain" description="CUB" evidence="9">
    <location>
        <begin position="1360"/>
        <end position="1472"/>
    </location>
</feature>
<dbReference type="Pfam" id="PF07645">
    <property type="entry name" value="EGF_CA"/>
    <property type="match status" value="3"/>
</dbReference>
<feature type="domain" description="EGF-like" evidence="10">
    <location>
        <begin position="479"/>
        <end position="520"/>
    </location>
</feature>
<evidence type="ECO:0000259" key="10">
    <source>
        <dbReference type="PROSITE" id="PS50026"/>
    </source>
</evidence>
<feature type="domain" description="EGF-like" evidence="10">
    <location>
        <begin position="527"/>
        <end position="562"/>
    </location>
</feature>
<dbReference type="InterPro" id="IPR001881">
    <property type="entry name" value="EGF-like_Ca-bd_dom"/>
</dbReference>
<feature type="disulfide bond" evidence="7">
    <location>
        <begin position="590"/>
        <end position="599"/>
    </location>
</feature>
<dbReference type="FunFam" id="2.10.25.10:FF:000066">
    <property type="entry name" value="FAT atypical cadherin 4"/>
    <property type="match status" value="1"/>
</dbReference>
<evidence type="ECO:0000256" key="5">
    <source>
        <dbReference type="ARBA" id="ARBA00023157"/>
    </source>
</evidence>
<dbReference type="InterPro" id="IPR049883">
    <property type="entry name" value="NOTCH1_EGF-like"/>
</dbReference>
<dbReference type="CDD" id="cd00054">
    <property type="entry name" value="EGF_CA"/>
    <property type="match status" value="6"/>
</dbReference>
<dbReference type="Pfam" id="PF00008">
    <property type="entry name" value="EGF"/>
    <property type="match status" value="2"/>
</dbReference>
<evidence type="ECO:0000256" key="7">
    <source>
        <dbReference type="PROSITE-ProRule" id="PRU00076"/>
    </source>
</evidence>
<reference evidence="11 12" key="1">
    <citation type="journal article" date="2023" name="bioRxiv">
        <title>Conserved and derived expression patterns and positive selection on dental genes reveal complex evolutionary context of ever-growing rodent molars.</title>
        <authorList>
            <person name="Calamari Z.T."/>
            <person name="Song A."/>
            <person name="Cohen E."/>
            <person name="Akter M."/>
            <person name="Roy R.D."/>
            <person name="Hallikas O."/>
            <person name="Christensen M.M."/>
            <person name="Li P."/>
            <person name="Marangoni P."/>
            <person name="Jernvall J."/>
            <person name="Klein O.D."/>
        </authorList>
    </citation>
    <scope>NUCLEOTIDE SEQUENCE [LARGE SCALE GENOMIC DNA]</scope>
    <source>
        <strain evidence="11">V071</strain>
    </source>
</reference>
<feature type="disulfide bond" evidence="7">
    <location>
        <begin position="552"/>
        <end position="561"/>
    </location>
</feature>
<dbReference type="EMBL" id="JBBHLL010000049">
    <property type="protein sequence ID" value="KAK7823853.1"/>
    <property type="molecule type" value="Genomic_DNA"/>
</dbReference>
<feature type="domain" description="CUB" evidence="9">
    <location>
        <begin position="855"/>
        <end position="965"/>
    </location>
</feature>
<dbReference type="InterPro" id="IPR013032">
    <property type="entry name" value="EGF-like_CS"/>
</dbReference>